<feature type="compositionally biased region" description="Polar residues" evidence="1">
    <location>
        <begin position="104"/>
        <end position="116"/>
    </location>
</feature>
<dbReference type="GO" id="GO:0005525">
    <property type="term" value="F:GTP binding"/>
    <property type="evidence" value="ECO:0007669"/>
    <property type="project" value="TreeGrafter"/>
</dbReference>
<protein>
    <submittedName>
        <fullName evidence="2">Uncharacterized protein</fullName>
    </submittedName>
</protein>
<dbReference type="SUPFAM" id="SSF52540">
    <property type="entry name" value="P-loop containing nucleoside triphosphate hydrolases"/>
    <property type="match status" value="1"/>
</dbReference>
<evidence type="ECO:0000256" key="1">
    <source>
        <dbReference type="SAM" id="MobiDB-lite"/>
    </source>
</evidence>
<dbReference type="AlphaFoldDB" id="A0AAN8JBM5"/>
<keyword evidence="3" id="KW-1185">Reference proteome</keyword>
<dbReference type="Proteomes" id="UP001347796">
    <property type="component" value="Unassembled WGS sequence"/>
</dbReference>
<dbReference type="GO" id="GO:0005886">
    <property type="term" value="C:plasma membrane"/>
    <property type="evidence" value="ECO:0007669"/>
    <property type="project" value="TreeGrafter"/>
</dbReference>
<evidence type="ECO:0000313" key="3">
    <source>
        <dbReference type="Proteomes" id="UP001347796"/>
    </source>
</evidence>
<gene>
    <name evidence="2" type="ORF">SNE40_017719</name>
</gene>
<proteinExistence type="predicted"/>
<feature type="region of interest" description="Disordered" evidence="1">
    <location>
        <begin position="73"/>
        <end position="116"/>
    </location>
</feature>
<name>A0AAN8JBM5_PATCE</name>
<dbReference type="PANTHER" id="PTHR45775">
    <property type="entry name" value="RAD, GEM/KIR FAMILY MEMBER 2, ISOFORM C"/>
    <property type="match status" value="1"/>
</dbReference>
<organism evidence="2 3">
    <name type="scientific">Patella caerulea</name>
    <name type="common">Rayed Mediterranean limpet</name>
    <dbReference type="NCBI Taxonomy" id="87958"/>
    <lineage>
        <taxon>Eukaryota</taxon>
        <taxon>Metazoa</taxon>
        <taxon>Spiralia</taxon>
        <taxon>Lophotrochozoa</taxon>
        <taxon>Mollusca</taxon>
        <taxon>Gastropoda</taxon>
        <taxon>Patellogastropoda</taxon>
        <taxon>Patelloidea</taxon>
        <taxon>Patellidae</taxon>
        <taxon>Patella</taxon>
    </lineage>
</organism>
<dbReference type="PANTHER" id="PTHR45775:SF6">
    <property type="entry name" value="RAD, GEM_KIR FAMILY MEMBER 2, ISOFORM C"/>
    <property type="match status" value="1"/>
</dbReference>
<dbReference type="GO" id="GO:0005246">
    <property type="term" value="F:calcium channel regulator activity"/>
    <property type="evidence" value="ECO:0007669"/>
    <property type="project" value="TreeGrafter"/>
</dbReference>
<evidence type="ECO:0000313" key="2">
    <source>
        <dbReference type="EMBL" id="KAK6174442.1"/>
    </source>
</evidence>
<accession>A0AAN8JBM5</accession>
<sequence length="167" mass="18582">MEISSAPHSRSCSFRTRARPNDLQLKKARQRTNSVPNCQLFLKLPEEGSKTSLITKDQLCRVRSFKTTSKHVINRGDSFKNKSTNSLMSSGSAVTEPDKKQRTHSVTSDDSQPGSSAPSYFKVAIIGSLGAGKSTLIRQFMTSECMGYNATSRKYHYFIIEHLISLS</sequence>
<dbReference type="EMBL" id="JAZGQO010000011">
    <property type="protein sequence ID" value="KAK6174442.1"/>
    <property type="molecule type" value="Genomic_DNA"/>
</dbReference>
<dbReference type="InterPro" id="IPR027417">
    <property type="entry name" value="P-loop_NTPase"/>
</dbReference>
<reference evidence="2 3" key="1">
    <citation type="submission" date="2024-01" db="EMBL/GenBank/DDBJ databases">
        <title>The genome of the rayed Mediterranean limpet Patella caerulea (Linnaeus, 1758).</title>
        <authorList>
            <person name="Anh-Thu Weber A."/>
            <person name="Halstead-Nussloch G."/>
        </authorList>
    </citation>
    <scope>NUCLEOTIDE SEQUENCE [LARGE SCALE GENOMIC DNA]</scope>
    <source>
        <strain evidence="2">AATW-2023a</strain>
        <tissue evidence="2">Whole specimen</tissue>
    </source>
</reference>
<dbReference type="InterPro" id="IPR051641">
    <property type="entry name" value="RGK_GTP-binding_reg"/>
</dbReference>
<feature type="compositionally biased region" description="Polar residues" evidence="1">
    <location>
        <begin position="81"/>
        <end position="93"/>
    </location>
</feature>
<comment type="caution">
    <text evidence="2">The sequence shown here is derived from an EMBL/GenBank/DDBJ whole genome shotgun (WGS) entry which is preliminary data.</text>
</comment>